<dbReference type="PROSITE" id="PS00761">
    <property type="entry name" value="SPASE_I_3"/>
    <property type="match status" value="1"/>
</dbReference>
<keyword evidence="7" id="KW-1133">Transmembrane helix</keyword>
<dbReference type="NCBIfam" id="TIGR02227">
    <property type="entry name" value="sigpep_I_bact"/>
    <property type="match status" value="1"/>
</dbReference>
<keyword evidence="7" id="KW-0472">Membrane</keyword>
<dbReference type="InterPro" id="IPR019533">
    <property type="entry name" value="Peptidase_S26"/>
</dbReference>
<keyword evidence="5 7" id="KW-0378">Hydrolase</keyword>
<dbReference type="PANTHER" id="PTHR43390">
    <property type="entry name" value="SIGNAL PEPTIDASE I"/>
    <property type="match status" value="1"/>
</dbReference>
<feature type="active site" evidence="6">
    <location>
        <position position="39"/>
    </location>
</feature>
<dbReference type="GO" id="GO:0005886">
    <property type="term" value="C:plasma membrane"/>
    <property type="evidence" value="ECO:0007669"/>
    <property type="project" value="UniProtKB-SubCell"/>
</dbReference>
<comment type="catalytic activity">
    <reaction evidence="1 7">
        <text>Cleavage of hydrophobic, N-terminal signal or leader sequences from secreted and periplasmic proteins.</text>
        <dbReference type="EC" id="3.4.21.89"/>
    </reaction>
</comment>
<feature type="active site" evidence="6">
    <location>
        <position position="108"/>
    </location>
</feature>
<accession>A0A417Z4V7</accession>
<dbReference type="AlphaFoldDB" id="A0A417Z4V7"/>
<keyword evidence="7" id="KW-0645">Protease</keyword>
<comment type="similarity">
    <text evidence="3 7">Belongs to the peptidase S26 family.</text>
</comment>
<sequence length="221" mass="23596">MAGKAKLWRDRVILVAVVWAIWALITTFVVQPFRIPSASMENTLQIGDRILVNKITPRFGEVKRGDVVVFKDPGDWTQPVPSGNAVFGAIRKVAEVTHLSASGSHLVKRVVGVGGDKVSCEGLGNKLKVNGVEVDEPYLKSGVQPCAEKFSITVPDNKVWVMGDNRSDSADSRFHDDGTGKLGSVPLSDITGKGLAVVWPIGNVSGGHNAEEAFAKVPAAK</sequence>
<dbReference type="GO" id="GO:0004252">
    <property type="term" value="F:serine-type endopeptidase activity"/>
    <property type="evidence" value="ECO:0007669"/>
    <property type="project" value="InterPro"/>
</dbReference>
<evidence type="ECO:0000256" key="1">
    <source>
        <dbReference type="ARBA" id="ARBA00000677"/>
    </source>
</evidence>
<evidence type="ECO:0000313" key="9">
    <source>
        <dbReference type="EMBL" id="RHW45242.1"/>
    </source>
</evidence>
<evidence type="ECO:0000256" key="7">
    <source>
        <dbReference type="RuleBase" id="RU362042"/>
    </source>
</evidence>
<dbReference type="InterPro" id="IPR019758">
    <property type="entry name" value="Pept_S26A_signal_pept_1_CS"/>
</dbReference>
<dbReference type="PANTHER" id="PTHR43390:SF1">
    <property type="entry name" value="CHLOROPLAST PROCESSING PEPTIDASE"/>
    <property type="match status" value="1"/>
</dbReference>
<evidence type="ECO:0000256" key="2">
    <source>
        <dbReference type="ARBA" id="ARBA00004401"/>
    </source>
</evidence>
<comment type="subcellular location">
    <subcellularLocation>
        <location evidence="2">Cell membrane</location>
        <topology evidence="2">Single-pass type II membrane protein</topology>
    </subcellularLocation>
    <subcellularLocation>
        <location evidence="7">Membrane</location>
        <topology evidence="7">Single-pass type II membrane protein</topology>
    </subcellularLocation>
</comment>
<feature type="transmembrane region" description="Helical" evidence="7">
    <location>
        <begin position="12"/>
        <end position="30"/>
    </location>
</feature>
<dbReference type="GO" id="GO:0009003">
    <property type="term" value="F:signal peptidase activity"/>
    <property type="evidence" value="ECO:0007669"/>
    <property type="project" value="UniProtKB-EC"/>
</dbReference>
<dbReference type="Pfam" id="PF10502">
    <property type="entry name" value="Peptidase_S26"/>
    <property type="match status" value="1"/>
</dbReference>
<dbReference type="RefSeq" id="WP_118913853.1">
    <property type="nucleotide sequence ID" value="NZ_CBCRVH010000011.1"/>
</dbReference>
<keyword evidence="7" id="KW-0812">Transmembrane</keyword>
<dbReference type="GO" id="GO:0006465">
    <property type="term" value="P:signal peptide processing"/>
    <property type="evidence" value="ECO:0007669"/>
    <property type="project" value="InterPro"/>
</dbReference>
<protein>
    <recommendedName>
        <fullName evidence="4 7">Signal peptidase I</fullName>
        <ecNumber evidence="4 7">3.4.21.89</ecNumber>
    </recommendedName>
</protein>
<reference evidence="9 10" key="1">
    <citation type="submission" date="2018-08" db="EMBL/GenBank/DDBJ databases">
        <title>Whole genome sequence analysis of Dermacoccus abyssi bacteria isolated from Deep Mariana trench Micromonospora spp reveals genes involved in the environmental adaptation and production of secondary metabolites.</title>
        <authorList>
            <person name="Abdel-Mageed W.M."/>
            <person name="Lehri B."/>
            <person name="Nouioui I."/>
            <person name="Goodfellow I."/>
            <person name="Jaspars M."/>
            <person name="Karlyshev A."/>
        </authorList>
    </citation>
    <scope>NUCLEOTIDE SEQUENCE [LARGE SCALE GENOMIC DNA]</scope>
    <source>
        <strain evidence="9 10">MT1.1</strain>
    </source>
</reference>
<name>A0A417Z4V7_9MICO</name>
<gene>
    <name evidence="9" type="primary">lepB</name>
    <name evidence="9" type="ORF">D1832_10380</name>
</gene>
<dbReference type="Gene3D" id="2.10.109.10">
    <property type="entry name" value="Umud Fragment, subunit A"/>
    <property type="match status" value="1"/>
</dbReference>
<evidence type="ECO:0000259" key="8">
    <source>
        <dbReference type="Pfam" id="PF10502"/>
    </source>
</evidence>
<comment type="caution">
    <text evidence="9">The sequence shown here is derived from an EMBL/GenBank/DDBJ whole genome shotgun (WGS) entry which is preliminary data.</text>
</comment>
<dbReference type="PRINTS" id="PR00727">
    <property type="entry name" value="LEADERPTASE"/>
</dbReference>
<feature type="domain" description="Peptidase S26" evidence="8">
    <location>
        <begin position="12"/>
        <end position="199"/>
    </location>
</feature>
<dbReference type="Proteomes" id="UP000285376">
    <property type="component" value="Unassembled WGS sequence"/>
</dbReference>
<evidence type="ECO:0000256" key="5">
    <source>
        <dbReference type="ARBA" id="ARBA00022801"/>
    </source>
</evidence>
<dbReference type="SUPFAM" id="SSF51306">
    <property type="entry name" value="LexA/Signal peptidase"/>
    <property type="match status" value="1"/>
</dbReference>
<proteinExistence type="inferred from homology"/>
<evidence type="ECO:0000256" key="3">
    <source>
        <dbReference type="ARBA" id="ARBA00009370"/>
    </source>
</evidence>
<dbReference type="CDD" id="cd06530">
    <property type="entry name" value="S26_SPase_I"/>
    <property type="match status" value="1"/>
</dbReference>
<organism evidence="9 10">
    <name type="scientific">Dermacoccus abyssi</name>
    <dbReference type="NCBI Taxonomy" id="322596"/>
    <lineage>
        <taxon>Bacteria</taxon>
        <taxon>Bacillati</taxon>
        <taxon>Actinomycetota</taxon>
        <taxon>Actinomycetes</taxon>
        <taxon>Micrococcales</taxon>
        <taxon>Dermacoccaceae</taxon>
        <taxon>Dermacoccus</taxon>
    </lineage>
</organism>
<dbReference type="InterPro" id="IPR036286">
    <property type="entry name" value="LexA/Signal_pep-like_sf"/>
</dbReference>
<evidence type="ECO:0000256" key="4">
    <source>
        <dbReference type="ARBA" id="ARBA00013208"/>
    </source>
</evidence>
<evidence type="ECO:0000313" key="10">
    <source>
        <dbReference type="Proteomes" id="UP000285376"/>
    </source>
</evidence>
<dbReference type="EMBL" id="QWLM01000011">
    <property type="protein sequence ID" value="RHW45242.1"/>
    <property type="molecule type" value="Genomic_DNA"/>
</dbReference>
<dbReference type="EC" id="3.4.21.89" evidence="4 7"/>
<dbReference type="InterPro" id="IPR000223">
    <property type="entry name" value="Pept_S26A_signal_pept_1"/>
</dbReference>
<evidence type="ECO:0000256" key="6">
    <source>
        <dbReference type="PIRSR" id="PIRSR600223-1"/>
    </source>
</evidence>